<dbReference type="AlphaFoldDB" id="A0A0A9U9I7"/>
<name>A0A0A9U9I7_ARUDO</name>
<organism evidence="1">
    <name type="scientific">Arundo donax</name>
    <name type="common">Giant reed</name>
    <name type="synonym">Donax arundinaceus</name>
    <dbReference type="NCBI Taxonomy" id="35708"/>
    <lineage>
        <taxon>Eukaryota</taxon>
        <taxon>Viridiplantae</taxon>
        <taxon>Streptophyta</taxon>
        <taxon>Embryophyta</taxon>
        <taxon>Tracheophyta</taxon>
        <taxon>Spermatophyta</taxon>
        <taxon>Magnoliopsida</taxon>
        <taxon>Liliopsida</taxon>
        <taxon>Poales</taxon>
        <taxon>Poaceae</taxon>
        <taxon>PACMAD clade</taxon>
        <taxon>Arundinoideae</taxon>
        <taxon>Arundineae</taxon>
        <taxon>Arundo</taxon>
    </lineage>
</organism>
<reference evidence="1" key="2">
    <citation type="journal article" date="2015" name="Data Brief">
        <title>Shoot transcriptome of the giant reed, Arundo donax.</title>
        <authorList>
            <person name="Barrero R.A."/>
            <person name="Guerrero F.D."/>
            <person name="Moolhuijzen P."/>
            <person name="Goolsby J.A."/>
            <person name="Tidwell J."/>
            <person name="Bellgard S.E."/>
            <person name="Bellgard M.I."/>
        </authorList>
    </citation>
    <scope>NUCLEOTIDE SEQUENCE</scope>
    <source>
        <tissue evidence="1">Shoot tissue taken approximately 20 cm above the soil surface</tissue>
    </source>
</reference>
<accession>A0A0A9U9I7</accession>
<reference evidence="1" key="1">
    <citation type="submission" date="2014-09" db="EMBL/GenBank/DDBJ databases">
        <authorList>
            <person name="Magalhaes I.L.F."/>
            <person name="Oliveira U."/>
            <person name="Santos F.R."/>
            <person name="Vidigal T.H.D.A."/>
            <person name="Brescovit A.D."/>
            <person name="Santos A.J."/>
        </authorList>
    </citation>
    <scope>NUCLEOTIDE SEQUENCE</scope>
    <source>
        <tissue evidence="1">Shoot tissue taken approximately 20 cm above the soil surface</tissue>
    </source>
</reference>
<dbReference type="EMBL" id="GBRH01282480">
    <property type="protein sequence ID" value="JAD15415.1"/>
    <property type="molecule type" value="Transcribed_RNA"/>
</dbReference>
<proteinExistence type="predicted"/>
<sequence length="65" mass="7069">MLFLLGEGSLLLSRASRRDAGAVVLYNTPAACLQDTTETHQMCSCCTLPPSKSIQNLLPLPWYDG</sequence>
<evidence type="ECO:0000313" key="1">
    <source>
        <dbReference type="EMBL" id="JAD15415.1"/>
    </source>
</evidence>
<protein>
    <submittedName>
        <fullName evidence="1">Uncharacterized protein</fullName>
    </submittedName>
</protein>